<dbReference type="AlphaFoldDB" id="A0A6G0YGW0"/>
<protein>
    <submittedName>
        <fullName evidence="2">Putative secreted protein</fullName>
    </submittedName>
</protein>
<comment type="caution">
    <text evidence="2">The sequence shown here is derived from an EMBL/GenBank/DDBJ whole genome shotgun (WGS) entry which is preliminary data.</text>
</comment>
<accession>A0A6G0YGW0</accession>
<dbReference type="Proteomes" id="UP000478052">
    <property type="component" value="Unassembled WGS sequence"/>
</dbReference>
<feature type="transmembrane region" description="Helical" evidence="1">
    <location>
        <begin position="15"/>
        <end position="33"/>
    </location>
</feature>
<name>A0A6G0YGW0_APHCR</name>
<gene>
    <name evidence="2" type="ORF">FWK35_00029055</name>
</gene>
<evidence type="ECO:0000313" key="3">
    <source>
        <dbReference type="Proteomes" id="UP000478052"/>
    </source>
</evidence>
<keyword evidence="1" id="KW-0472">Membrane</keyword>
<evidence type="ECO:0000256" key="1">
    <source>
        <dbReference type="SAM" id="Phobius"/>
    </source>
</evidence>
<reference evidence="2 3" key="1">
    <citation type="submission" date="2019-08" db="EMBL/GenBank/DDBJ databases">
        <title>Whole genome of Aphis craccivora.</title>
        <authorList>
            <person name="Voronova N.V."/>
            <person name="Shulinski R.S."/>
            <person name="Bandarenka Y.V."/>
            <person name="Zhorov D.G."/>
            <person name="Warner D."/>
        </authorList>
    </citation>
    <scope>NUCLEOTIDE SEQUENCE [LARGE SCALE GENOMIC DNA]</scope>
    <source>
        <strain evidence="2">180601</strain>
        <tissue evidence="2">Whole Body</tissue>
    </source>
</reference>
<keyword evidence="1" id="KW-0812">Transmembrane</keyword>
<proteinExistence type="predicted"/>
<keyword evidence="3" id="KW-1185">Reference proteome</keyword>
<keyword evidence="1" id="KW-1133">Transmembrane helix</keyword>
<evidence type="ECO:0000313" key="2">
    <source>
        <dbReference type="EMBL" id="KAF0755455.1"/>
    </source>
</evidence>
<dbReference type="OrthoDB" id="6277657at2759"/>
<organism evidence="2 3">
    <name type="scientific">Aphis craccivora</name>
    <name type="common">Cowpea aphid</name>
    <dbReference type="NCBI Taxonomy" id="307492"/>
    <lineage>
        <taxon>Eukaryota</taxon>
        <taxon>Metazoa</taxon>
        <taxon>Ecdysozoa</taxon>
        <taxon>Arthropoda</taxon>
        <taxon>Hexapoda</taxon>
        <taxon>Insecta</taxon>
        <taxon>Pterygota</taxon>
        <taxon>Neoptera</taxon>
        <taxon>Paraneoptera</taxon>
        <taxon>Hemiptera</taxon>
        <taxon>Sternorrhyncha</taxon>
        <taxon>Aphidomorpha</taxon>
        <taxon>Aphidoidea</taxon>
        <taxon>Aphididae</taxon>
        <taxon>Aphidini</taxon>
        <taxon>Aphis</taxon>
        <taxon>Aphis</taxon>
    </lineage>
</organism>
<sequence>MPTLNPVGHQSTNTMVRLVLMVAMAAFTSLGTTSPRYSMQQAMYLPCRGSHLTIWLAGSKHAFVISATDSCSWYAFSADMTGAYVASGKWMRGYGTRFVWNSVRSTFSAPSNRSDAVMDDTICPISRFRFVYVGRSMSRFRRQMS</sequence>
<dbReference type="EMBL" id="VUJU01004133">
    <property type="protein sequence ID" value="KAF0755455.1"/>
    <property type="molecule type" value="Genomic_DNA"/>
</dbReference>